<dbReference type="OrthoDB" id="258847at2"/>
<dbReference type="CDD" id="cd11614">
    <property type="entry name" value="SAF_CpaB_FlgA_like"/>
    <property type="match status" value="1"/>
</dbReference>
<sequence>MKNETTSKINSSTILLGFVAIVVGLVGTYTVRIALASAPAVQQEPQAAEKPPTRMTVPLASRDIPVGTEITLDDIALYRMTSQEIKETIDAKTFMTNPSQIIGKIVLASLKRGQTFDTKDLLPAGKVPGVSGRLKPGLRAVTVTMTPENALLGFAGAGQRVDVLFHYGEGTVDGTSTSDASAATGADTAGFRPGHHDFNPPRRRDYHGNTLGGSGDFLGSGAFQNATSTLIQDSEILALDDQSTPSDLASPLGDKEMVRVTLAVSPRQAEVLRVASGHGKLSLTLRSPDDGGRVVLEDPITLANIMSVDHSLHVMEIYRGQSRSQLSFGSKRSITKRNFDEPRIAERNRNPDPAINTERARNVQRDDAEQAPVAETTADQSGLSLTLANPHGDPSGSNPVKAEAGQ</sequence>
<dbReference type="SMART" id="SM00858">
    <property type="entry name" value="SAF"/>
    <property type="match status" value="1"/>
</dbReference>
<feature type="transmembrane region" description="Helical" evidence="2">
    <location>
        <begin position="12"/>
        <end position="35"/>
    </location>
</feature>
<feature type="compositionally biased region" description="Basic and acidic residues" evidence="1">
    <location>
        <begin position="337"/>
        <end position="350"/>
    </location>
</feature>
<proteinExistence type="predicted"/>
<evidence type="ECO:0000313" key="5">
    <source>
        <dbReference type="Proteomes" id="UP000319817"/>
    </source>
</evidence>
<reference evidence="4 5" key="1">
    <citation type="submission" date="2019-02" db="EMBL/GenBank/DDBJ databases">
        <title>Deep-cultivation of Planctomycetes and their phenomic and genomic characterization uncovers novel biology.</title>
        <authorList>
            <person name="Wiegand S."/>
            <person name="Jogler M."/>
            <person name="Boedeker C."/>
            <person name="Pinto D."/>
            <person name="Vollmers J."/>
            <person name="Rivas-Marin E."/>
            <person name="Kohn T."/>
            <person name="Peeters S.H."/>
            <person name="Heuer A."/>
            <person name="Rast P."/>
            <person name="Oberbeckmann S."/>
            <person name="Bunk B."/>
            <person name="Jeske O."/>
            <person name="Meyerdierks A."/>
            <person name="Storesund J.E."/>
            <person name="Kallscheuer N."/>
            <person name="Luecker S."/>
            <person name="Lage O.M."/>
            <person name="Pohl T."/>
            <person name="Merkel B.J."/>
            <person name="Hornburger P."/>
            <person name="Mueller R.-W."/>
            <person name="Bruemmer F."/>
            <person name="Labrenz M."/>
            <person name="Spormann A.M."/>
            <person name="Op den Camp H."/>
            <person name="Overmann J."/>
            <person name="Amann R."/>
            <person name="Jetten M.S.M."/>
            <person name="Mascher T."/>
            <person name="Medema M.H."/>
            <person name="Devos D.P."/>
            <person name="Kaster A.-K."/>
            <person name="Ovreas L."/>
            <person name="Rohde M."/>
            <person name="Galperin M.Y."/>
            <person name="Jogler C."/>
        </authorList>
    </citation>
    <scope>NUCLEOTIDE SEQUENCE [LARGE SCALE GENOMIC DNA]</scope>
    <source>
        <strain evidence="4 5">K23_9</strain>
    </source>
</reference>
<gene>
    <name evidence="4" type="ORF">K239x_43530</name>
</gene>
<protein>
    <submittedName>
        <fullName evidence="4">SAF domain protein</fullName>
    </submittedName>
</protein>
<dbReference type="EMBL" id="CP036526">
    <property type="protein sequence ID" value="QDT12344.1"/>
    <property type="molecule type" value="Genomic_DNA"/>
</dbReference>
<evidence type="ECO:0000256" key="2">
    <source>
        <dbReference type="SAM" id="Phobius"/>
    </source>
</evidence>
<evidence type="ECO:0000313" key="4">
    <source>
        <dbReference type="EMBL" id="QDT12344.1"/>
    </source>
</evidence>
<feature type="region of interest" description="Disordered" evidence="1">
    <location>
        <begin position="175"/>
        <end position="202"/>
    </location>
</feature>
<dbReference type="RefSeq" id="WP_145420150.1">
    <property type="nucleotide sequence ID" value="NZ_CP036526.1"/>
</dbReference>
<dbReference type="NCBIfam" id="TIGR03177">
    <property type="entry name" value="pilus_cpaB"/>
    <property type="match status" value="1"/>
</dbReference>
<keyword evidence="2" id="KW-0812">Transmembrane</keyword>
<accession>A0A517NYY6</accession>
<keyword evidence="2" id="KW-0472">Membrane</keyword>
<dbReference type="InterPro" id="IPR013974">
    <property type="entry name" value="SAF"/>
</dbReference>
<feature type="compositionally biased region" description="Low complexity" evidence="1">
    <location>
        <begin position="175"/>
        <end position="190"/>
    </location>
</feature>
<keyword evidence="5" id="KW-1185">Reference proteome</keyword>
<dbReference type="InterPro" id="IPR031571">
    <property type="entry name" value="RcpC_dom"/>
</dbReference>
<feature type="compositionally biased region" description="Polar residues" evidence="1">
    <location>
        <begin position="377"/>
        <end position="387"/>
    </location>
</feature>
<dbReference type="InterPro" id="IPR017592">
    <property type="entry name" value="Pilus_assmbl_Flp-typ_CpaB"/>
</dbReference>
<feature type="domain" description="SAF" evidence="3">
    <location>
        <begin position="55"/>
        <end position="122"/>
    </location>
</feature>
<dbReference type="Proteomes" id="UP000319817">
    <property type="component" value="Chromosome"/>
</dbReference>
<dbReference type="Pfam" id="PF16976">
    <property type="entry name" value="RcpC"/>
    <property type="match status" value="1"/>
</dbReference>
<feature type="compositionally biased region" description="Basic and acidic residues" evidence="1">
    <location>
        <begin position="358"/>
        <end position="368"/>
    </location>
</feature>
<evidence type="ECO:0000256" key="1">
    <source>
        <dbReference type="SAM" id="MobiDB-lite"/>
    </source>
</evidence>
<dbReference type="Pfam" id="PF08666">
    <property type="entry name" value="SAF"/>
    <property type="match status" value="1"/>
</dbReference>
<dbReference type="AlphaFoldDB" id="A0A517NYY6"/>
<keyword evidence="2" id="KW-1133">Transmembrane helix</keyword>
<name>A0A517NYY6_9BACT</name>
<organism evidence="4 5">
    <name type="scientific">Stieleria marina</name>
    <dbReference type="NCBI Taxonomy" id="1930275"/>
    <lineage>
        <taxon>Bacteria</taxon>
        <taxon>Pseudomonadati</taxon>
        <taxon>Planctomycetota</taxon>
        <taxon>Planctomycetia</taxon>
        <taxon>Pirellulales</taxon>
        <taxon>Pirellulaceae</taxon>
        <taxon>Stieleria</taxon>
    </lineage>
</organism>
<feature type="region of interest" description="Disordered" evidence="1">
    <location>
        <begin position="325"/>
        <end position="406"/>
    </location>
</feature>
<evidence type="ECO:0000259" key="3">
    <source>
        <dbReference type="SMART" id="SM00858"/>
    </source>
</evidence>